<feature type="coiled-coil region" evidence="1">
    <location>
        <begin position="19"/>
        <end position="47"/>
    </location>
</feature>
<keyword evidence="3" id="KW-1185">Reference proteome</keyword>
<proteinExistence type="predicted"/>
<protein>
    <submittedName>
        <fullName evidence="2">Uncharacterized protein</fullName>
    </submittedName>
</protein>
<evidence type="ECO:0000256" key="1">
    <source>
        <dbReference type="SAM" id="Coils"/>
    </source>
</evidence>
<reference evidence="2 3" key="1">
    <citation type="submission" date="2023-07" db="EMBL/GenBank/DDBJ databases">
        <title>Genomic Encyclopedia of Type Strains, Phase IV (KMG-IV): sequencing the most valuable type-strain genomes for metagenomic binning, comparative biology and taxonomic classification.</title>
        <authorList>
            <person name="Goeker M."/>
        </authorList>
    </citation>
    <scope>NUCLEOTIDE SEQUENCE [LARGE SCALE GENOMIC DNA]</scope>
    <source>
        <strain evidence="2 3">DSM 19922</strain>
    </source>
</reference>
<keyword evidence="1" id="KW-0175">Coiled coil</keyword>
<sequence>MTSLNTRIPVEWAQQRIEIERLNRRVIELLEANNREVERRRSAETRLREIQATEGWLTGAFSAIRAAASKALSNQPLVEPHEKAAGEVLVAVGLARSRARSEAQSGRYIDPEKVLGPAFDAEPLVFGYTNWRGEYAIRRAIPKFVYFGASDYHPERQWLMFGIDCDKGAYRDFAVKDMIPLRALEQAASAPSCPTAEVSHG</sequence>
<accession>A0ABU0MRW7</accession>
<dbReference type="Proteomes" id="UP001244552">
    <property type="component" value="Unassembled WGS sequence"/>
</dbReference>
<name>A0ABU0MRW7_9PROT</name>
<gene>
    <name evidence="2" type="ORF">QO018_005101</name>
</gene>
<dbReference type="RefSeq" id="WP_209988685.1">
    <property type="nucleotide sequence ID" value="NZ_JAGINO010000025.1"/>
</dbReference>
<evidence type="ECO:0000313" key="3">
    <source>
        <dbReference type="Proteomes" id="UP001244552"/>
    </source>
</evidence>
<dbReference type="EMBL" id="JAUSVU010000024">
    <property type="protein sequence ID" value="MDQ0536207.1"/>
    <property type="molecule type" value="Genomic_DNA"/>
</dbReference>
<evidence type="ECO:0000313" key="2">
    <source>
        <dbReference type="EMBL" id="MDQ0536207.1"/>
    </source>
</evidence>
<organism evidence="2 3">
    <name type="scientific">Azospirillum picis</name>
    <dbReference type="NCBI Taxonomy" id="488438"/>
    <lineage>
        <taxon>Bacteria</taxon>
        <taxon>Pseudomonadati</taxon>
        <taxon>Pseudomonadota</taxon>
        <taxon>Alphaproteobacteria</taxon>
        <taxon>Rhodospirillales</taxon>
        <taxon>Azospirillaceae</taxon>
        <taxon>Azospirillum</taxon>
    </lineage>
</organism>
<comment type="caution">
    <text evidence="2">The sequence shown here is derived from an EMBL/GenBank/DDBJ whole genome shotgun (WGS) entry which is preliminary data.</text>
</comment>